<sequence>MEEELAYYIRINADWNEESFIKMMRLIRNVMEDYSDDLYYHKTFVFYCTEIIRIVIGTISREEFCNSWSEGYTKESYKDFIVERINQLKLLQEDFIMTF</sequence>
<dbReference type="EMBL" id="LT840184">
    <property type="protein sequence ID" value="SMF90162.1"/>
    <property type="molecule type" value="Genomic_DNA"/>
</dbReference>
<organism evidence="1 2">
    <name type="scientific">Paenibacillus uliginis N3/975</name>
    <dbReference type="NCBI Taxonomy" id="1313296"/>
    <lineage>
        <taxon>Bacteria</taxon>
        <taxon>Bacillati</taxon>
        <taxon>Bacillota</taxon>
        <taxon>Bacilli</taxon>
        <taxon>Bacillales</taxon>
        <taxon>Paenibacillaceae</taxon>
        <taxon>Paenibacillus</taxon>
    </lineage>
</organism>
<keyword evidence="2" id="KW-1185">Reference proteome</keyword>
<name>A0A1X7HQK6_9BACL</name>
<dbReference type="AlphaFoldDB" id="A0A1X7HQK6"/>
<reference evidence="2" key="1">
    <citation type="submission" date="2017-04" db="EMBL/GenBank/DDBJ databases">
        <authorList>
            <person name="Varghese N."/>
            <person name="Submissions S."/>
        </authorList>
    </citation>
    <scope>NUCLEOTIDE SEQUENCE [LARGE SCALE GENOMIC DNA]</scope>
    <source>
        <strain evidence="2">N3/975</strain>
    </source>
</reference>
<accession>A0A1X7HQK6</accession>
<evidence type="ECO:0000313" key="1">
    <source>
        <dbReference type="EMBL" id="SMF90162.1"/>
    </source>
</evidence>
<dbReference type="RefSeq" id="WP_208915603.1">
    <property type="nucleotide sequence ID" value="NZ_LT840184.1"/>
</dbReference>
<protein>
    <submittedName>
        <fullName evidence="1">Uncharacterized protein</fullName>
    </submittedName>
</protein>
<evidence type="ECO:0000313" key="2">
    <source>
        <dbReference type="Proteomes" id="UP000192940"/>
    </source>
</evidence>
<dbReference type="STRING" id="1313296.SAMN05661091_4915"/>
<gene>
    <name evidence="1" type="ORF">SAMN05661091_4915</name>
</gene>
<proteinExistence type="predicted"/>
<dbReference type="Proteomes" id="UP000192940">
    <property type="component" value="Chromosome I"/>
</dbReference>